<dbReference type="InterPro" id="IPR017946">
    <property type="entry name" value="PLC-like_Pdiesterase_TIM-brl"/>
</dbReference>
<dbReference type="Gene3D" id="3.20.20.190">
    <property type="entry name" value="Phosphatidylinositol (PI) phosphodiesterase"/>
    <property type="match status" value="1"/>
</dbReference>
<comment type="caution">
    <text evidence="2">The sequence shown here is derived from an EMBL/GenBank/DDBJ whole genome shotgun (WGS) entry which is preliminary data.</text>
</comment>
<dbReference type="SUPFAM" id="SSF51695">
    <property type="entry name" value="PLC-like phosphodiesterases"/>
    <property type="match status" value="1"/>
</dbReference>
<evidence type="ECO:0000313" key="3">
    <source>
        <dbReference type="Proteomes" id="UP000704762"/>
    </source>
</evidence>
<feature type="domain" description="GP-PDE" evidence="1">
    <location>
        <begin position="119"/>
        <end position="344"/>
    </location>
</feature>
<dbReference type="PANTHER" id="PTHR46211:SF14">
    <property type="entry name" value="GLYCEROPHOSPHODIESTER PHOSPHODIESTERASE"/>
    <property type="match status" value="1"/>
</dbReference>
<reference evidence="2 3" key="1">
    <citation type="submission" date="2021-01" db="EMBL/GenBank/DDBJ databases">
        <title>Sequencing the genomes of 1000 actinobacteria strains.</title>
        <authorList>
            <person name="Klenk H.-P."/>
        </authorList>
    </citation>
    <scope>NUCLEOTIDE SEQUENCE [LARGE SCALE GENOMIC DNA]</scope>
    <source>
        <strain evidence="2 3">DSM 18662</strain>
    </source>
</reference>
<sequence length="345" mass="38780">MIMVATMIGAPGTVPVLGPALAFSQTAQAATRHYPRFGQRSRKVMVLQSRLVKAKVLRPRYRTGYFGPRTRAAVKRFQRLHGLAATGKIDSRTWRVLMRRTRPVWKAPAAIPSSGRRILMIAGHRGTNKGAPESTLAAFRRAARSADILEFDVQWSEDGVAVVIHDTTLDRTTDCSGPVAERTLRQLRRCDAGRGERIPTFAEVLRLAKSLGRPVNPEAKGHPTAAQIRDYVRKVRHAGMLSRTTVASTYSATLRQFAAVEPRLRRALISYHRGYRLRTIRNAKATVYISLLQRLTKDKVVRLHRAQVEVWPYNGVSKSDFDRAREVDADCVMVDDPALFRSWMS</sequence>
<dbReference type="InterPro" id="IPR002477">
    <property type="entry name" value="Peptidoglycan-bd-like"/>
</dbReference>
<evidence type="ECO:0000259" key="1">
    <source>
        <dbReference type="PROSITE" id="PS51704"/>
    </source>
</evidence>
<protein>
    <submittedName>
        <fullName evidence="2">Glycerophosphoryl diester phosphodiesterase</fullName>
    </submittedName>
</protein>
<dbReference type="Proteomes" id="UP000704762">
    <property type="component" value="Unassembled WGS sequence"/>
</dbReference>
<dbReference type="InterPro" id="IPR036365">
    <property type="entry name" value="PGBD-like_sf"/>
</dbReference>
<dbReference type="Pfam" id="PF01471">
    <property type="entry name" value="PG_binding_1"/>
    <property type="match status" value="1"/>
</dbReference>
<dbReference type="Gene3D" id="1.10.101.10">
    <property type="entry name" value="PGBD-like superfamily/PGBD"/>
    <property type="match status" value="1"/>
</dbReference>
<proteinExistence type="predicted"/>
<dbReference type="InterPro" id="IPR030395">
    <property type="entry name" value="GP_PDE_dom"/>
</dbReference>
<name>A0ABS2RLR0_9ACTN</name>
<dbReference type="EMBL" id="JAFBCF010000001">
    <property type="protein sequence ID" value="MBM7799922.1"/>
    <property type="molecule type" value="Genomic_DNA"/>
</dbReference>
<dbReference type="Pfam" id="PF03009">
    <property type="entry name" value="GDPD"/>
    <property type="match status" value="1"/>
</dbReference>
<evidence type="ECO:0000313" key="2">
    <source>
        <dbReference type="EMBL" id="MBM7799922.1"/>
    </source>
</evidence>
<dbReference type="InterPro" id="IPR036366">
    <property type="entry name" value="PGBDSf"/>
</dbReference>
<dbReference type="PANTHER" id="PTHR46211">
    <property type="entry name" value="GLYCEROPHOSPHORYL DIESTER PHOSPHODIESTERASE"/>
    <property type="match status" value="1"/>
</dbReference>
<keyword evidence="3" id="KW-1185">Reference proteome</keyword>
<dbReference type="PROSITE" id="PS51704">
    <property type="entry name" value="GP_PDE"/>
    <property type="match status" value="1"/>
</dbReference>
<dbReference type="RefSeq" id="WP_204918977.1">
    <property type="nucleotide sequence ID" value="NZ_BAAAQP010000003.1"/>
</dbReference>
<gene>
    <name evidence="2" type="ORF">JOE57_002843</name>
</gene>
<organism evidence="2 3">
    <name type="scientific">Microlunatus panaciterrae</name>
    <dbReference type="NCBI Taxonomy" id="400768"/>
    <lineage>
        <taxon>Bacteria</taxon>
        <taxon>Bacillati</taxon>
        <taxon>Actinomycetota</taxon>
        <taxon>Actinomycetes</taxon>
        <taxon>Propionibacteriales</taxon>
        <taxon>Propionibacteriaceae</taxon>
        <taxon>Microlunatus</taxon>
    </lineage>
</organism>
<dbReference type="SUPFAM" id="SSF47090">
    <property type="entry name" value="PGBD-like"/>
    <property type="match status" value="1"/>
</dbReference>
<accession>A0ABS2RLR0</accession>